<protein>
    <submittedName>
        <fullName evidence="1">Uncharacterized protein</fullName>
    </submittedName>
</protein>
<name>A0ABS4L3Y0_STRAV</name>
<proteinExistence type="predicted"/>
<evidence type="ECO:0000313" key="2">
    <source>
        <dbReference type="Proteomes" id="UP001519310"/>
    </source>
</evidence>
<evidence type="ECO:0000313" key="1">
    <source>
        <dbReference type="EMBL" id="MBP2036798.1"/>
    </source>
</evidence>
<dbReference type="EMBL" id="JAGGLQ010000004">
    <property type="protein sequence ID" value="MBP2036798.1"/>
    <property type="molecule type" value="Genomic_DNA"/>
</dbReference>
<dbReference type="Proteomes" id="UP001519310">
    <property type="component" value="Unassembled WGS sequence"/>
</dbReference>
<reference evidence="1 2" key="1">
    <citation type="submission" date="2021-03" db="EMBL/GenBank/DDBJ databases">
        <title>Genomic Encyclopedia of Type Strains, Phase IV (KMG-IV): sequencing the most valuable type-strain genomes for metagenomic binning, comparative biology and taxonomic classification.</title>
        <authorList>
            <person name="Goeker M."/>
        </authorList>
    </citation>
    <scope>NUCLEOTIDE SEQUENCE [LARGE SCALE GENOMIC DNA]</scope>
    <source>
        <strain evidence="1 2">DSM 40526</strain>
    </source>
</reference>
<gene>
    <name evidence="1" type="ORF">J2Z77_002598</name>
</gene>
<accession>A0ABS4L3Y0</accession>
<comment type="caution">
    <text evidence="1">The sequence shown here is derived from an EMBL/GenBank/DDBJ whole genome shotgun (WGS) entry which is preliminary data.</text>
</comment>
<sequence>MLVDEFLQKTDSELYALLGSSLLGETIGAAPSDPDRPRRFGREWFNGQLGALRTRICGHERLKGVAGTSVSDRAIDAHLLFEILGDFGGNPANTALIAVLAARIGVGTLCSGYTSQHDG</sequence>
<organism evidence="1 2">
    <name type="scientific">Streptomyces avidinii</name>
    <dbReference type="NCBI Taxonomy" id="1895"/>
    <lineage>
        <taxon>Bacteria</taxon>
        <taxon>Bacillati</taxon>
        <taxon>Actinomycetota</taxon>
        <taxon>Actinomycetes</taxon>
        <taxon>Kitasatosporales</taxon>
        <taxon>Streptomycetaceae</taxon>
        <taxon>Streptomyces</taxon>
    </lineage>
</organism>
<dbReference type="RefSeq" id="WP_189966408.1">
    <property type="nucleotide sequence ID" value="NZ_BMVL01000003.1"/>
</dbReference>
<keyword evidence="2" id="KW-1185">Reference proteome</keyword>